<keyword evidence="6" id="KW-0597">Phosphoprotein</keyword>
<comment type="catalytic activity">
    <reaction evidence="1">
        <text>ATP + protein L-histidine = ADP + protein N-phospho-L-histidine.</text>
        <dbReference type="EC" id="2.7.13.3"/>
    </reaction>
</comment>
<organism evidence="19 20">
    <name type="scientific">Fulvimarina endophytica</name>
    <dbReference type="NCBI Taxonomy" id="2293836"/>
    <lineage>
        <taxon>Bacteria</taxon>
        <taxon>Pseudomonadati</taxon>
        <taxon>Pseudomonadota</taxon>
        <taxon>Alphaproteobacteria</taxon>
        <taxon>Hyphomicrobiales</taxon>
        <taxon>Aurantimonadaceae</taxon>
        <taxon>Fulvimarina</taxon>
    </lineage>
</organism>
<evidence type="ECO:0000256" key="1">
    <source>
        <dbReference type="ARBA" id="ARBA00000085"/>
    </source>
</evidence>
<dbReference type="InterPro" id="IPR036890">
    <property type="entry name" value="HATPase_C_sf"/>
</dbReference>
<keyword evidence="12 17" id="KW-1133">Transmembrane helix</keyword>
<evidence type="ECO:0000256" key="9">
    <source>
        <dbReference type="ARBA" id="ARBA00022741"/>
    </source>
</evidence>
<dbReference type="Pfam" id="PF02518">
    <property type="entry name" value="HATPase_c"/>
    <property type="match status" value="1"/>
</dbReference>
<comment type="caution">
    <text evidence="19">The sequence shown here is derived from an EMBL/GenBank/DDBJ whole genome shotgun (WGS) entry which is preliminary data.</text>
</comment>
<evidence type="ECO:0000256" key="13">
    <source>
        <dbReference type="ARBA" id="ARBA00023012"/>
    </source>
</evidence>
<evidence type="ECO:0000259" key="18">
    <source>
        <dbReference type="PROSITE" id="PS50109"/>
    </source>
</evidence>
<dbReference type="Gene3D" id="3.30.565.10">
    <property type="entry name" value="Histidine kinase-like ATPase, C-terminal domain"/>
    <property type="match status" value="1"/>
</dbReference>
<keyword evidence="5" id="KW-0997">Cell inner membrane</keyword>
<protein>
    <recommendedName>
        <fullName evidence="16">C4-dicarboxylate transport sensor protein DctB</fullName>
        <ecNumber evidence="3">2.7.13.3</ecNumber>
    </recommendedName>
</protein>
<evidence type="ECO:0000256" key="11">
    <source>
        <dbReference type="ARBA" id="ARBA00022840"/>
    </source>
</evidence>
<reference evidence="19 20" key="1">
    <citation type="submission" date="2018-08" db="EMBL/GenBank/DDBJ databases">
        <title>Fulvimarina sp. 85, whole genome shotgun sequence.</title>
        <authorList>
            <person name="Tuo L."/>
        </authorList>
    </citation>
    <scope>NUCLEOTIDE SEQUENCE [LARGE SCALE GENOMIC DNA]</scope>
    <source>
        <strain evidence="19 20">85</strain>
    </source>
</reference>
<evidence type="ECO:0000256" key="4">
    <source>
        <dbReference type="ARBA" id="ARBA00022475"/>
    </source>
</evidence>
<dbReference type="EC" id="2.7.13.3" evidence="3"/>
<dbReference type="GO" id="GO:0000155">
    <property type="term" value="F:phosphorelay sensor kinase activity"/>
    <property type="evidence" value="ECO:0007669"/>
    <property type="project" value="InterPro"/>
</dbReference>
<evidence type="ECO:0000256" key="7">
    <source>
        <dbReference type="ARBA" id="ARBA00022679"/>
    </source>
</evidence>
<dbReference type="RefSeq" id="WP_116682120.1">
    <property type="nucleotide sequence ID" value="NZ_QURL01000002.1"/>
</dbReference>
<dbReference type="Proteomes" id="UP000264310">
    <property type="component" value="Unassembled WGS sequence"/>
</dbReference>
<evidence type="ECO:0000256" key="2">
    <source>
        <dbReference type="ARBA" id="ARBA00004429"/>
    </source>
</evidence>
<keyword evidence="13" id="KW-0902">Two-component regulatory system</keyword>
<evidence type="ECO:0000256" key="15">
    <source>
        <dbReference type="ARBA" id="ARBA00059004"/>
    </source>
</evidence>
<dbReference type="PROSITE" id="PS50109">
    <property type="entry name" value="HIS_KIN"/>
    <property type="match status" value="1"/>
</dbReference>
<dbReference type="EMBL" id="QURL01000002">
    <property type="protein sequence ID" value="RFC65223.1"/>
    <property type="molecule type" value="Genomic_DNA"/>
</dbReference>
<keyword evidence="11" id="KW-0067">ATP-binding</keyword>
<dbReference type="SMART" id="SM00387">
    <property type="entry name" value="HATPase_c"/>
    <property type="match status" value="1"/>
</dbReference>
<proteinExistence type="predicted"/>
<keyword evidence="8 17" id="KW-0812">Transmembrane</keyword>
<dbReference type="PANTHER" id="PTHR43065">
    <property type="entry name" value="SENSOR HISTIDINE KINASE"/>
    <property type="match status" value="1"/>
</dbReference>
<dbReference type="CDD" id="cd00082">
    <property type="entry name" value="HisKA"/>
    <property type="match status" value="1"/>
</dbReference>
<dbReference type="GO" id="GO:0005886">
    <property type="term" value="C:plasma membrane"/>
    <property type="evidence" value="ECO:0007669"/>
    <property type="project" value="UniProtKB-SubCell"/>
</dbReference>
<dbReference type="Gene3D" id="1.10.287.130">
    <property type="match status" value="1"/>
</dbReference>
<evidence type="ECO:0000256" key="17">
    <source>
        <dbReference type="SAM" id="Phobius"/>
    </source>
</evidence>
<evidence type="ECO:0000256" key="14">
    <source>
        <dbReference type="ARBA" id="ARBA00023136"/>
    </source>
</evidence>
<evidence type="ECO:0000313" key="19">
    <source>
        <dbReference type="EMBL" id="RFC65223.1"/>
    </source>
</evidence>
<sequence length="589" mass="62958">MAMRRTGRHAVERRFWIIRGAAAILLLAVAVLAATLAGRLTGHSVRLSVTRDAAETLNVQAAVLEGILDKYRLLTPLLSGTREIASILAPPGSPLIAVNARDAARAVGQVTAMSGALDAALFSPSGELVASARGRFQPSASALDAALAAARQGRLGRQSLKLADGEKAYLFASQVRRQGKVLGYIAILVGFESVESTWALSKKPIFVTDRNGEILLTNRPTGEIASLAPAALSGDLVNGTGETFIELSRSFPLLEWEVHVLADTRPIALAVTWATVSALLFVLLLAVATALLIRRSEQVILRERRDRAIALSLERRVRTRTKALSEVNGSLAAEVEERRIAEEKLRQAQSDLVHTARLAGLGQMAAALGHEFNQPIAAIRTYADNAARLIAREEPRKAEHNLSRIAAMTERMAELSKTLLAFARKPRTTTEIIGLGPVLDEAMILVRPRLRKAEIDLVIDPALREHTVLGGKVRLSQVFINLINNAADAMSHLSGGRIEIAIGQSAGGDDLTIEVADDGPGIPEDIARQIFEPFVTTKSSGEGIGIGLSIVSNILADFGGGIRLLRTGPEGTVFAITLRNADSQSIAAE</sequence>
<dbReference type="SMART" id="SM00388">
    <property type="entry name" value="HisKA"/>
    <property type="match status" value="1"/>
</dbReference>
<dbReference type="SUPFAM" id="SSF55874">
    <property type="entry name" value="ATPase domain of HSP90 chaperone/DNA topoisomerase II/histidine kinase"/>
    <property type="match status" value="1"/>
</dbReference>
<dbReference type="Pfam" id="PF00512">
    <property type="entry name" value="HisKA"/>
    <property type="match status" value="1"/>
</dbReference>
<dbReference type="SUPFAM" id="SSF47384">
    <property type="entry name" value="Homodimeric domain of signal transducing histidine kinase"/>
    <property type="match status" value="1"/>
</dbReference>
<dbReference type="PIRSF" id="PIRSF036431">
    <property type="entry name" value="STHK_DctB"/>
    <property type="match status" value="1"/>
</dbReference>
<dbReference type="AlphaFoldDB" id="A0A371X7M4"/>
<dbReference type="FunFam" id="1.10.287.130:FF:000049">
    <property type="entry name" value="C4-dicarboxylate transport sensor protein DctB"/>
    <property type="match status" value="1"/>
</dbReference>
<evidence type="ECO:0000313" key="20">
    <source>
        <dbReference type="Proteomes" id="UP000264310"/>
    </source>
</evidence>
<accession>A0A371X7M4</accession>
<keyword evidence="20" id="KW-1185">Reference proteome</keyword>
<dbReference type="InterPro" id="IPR005467">
    <property type="entry name" value="His_kinase_dom"/>
</dbReference>
<keyword evidence="14 17" id="KW-0472">Membrane</keyword>
<comment type="subcellular location">
    <subcellularLocation>
        <location evidence="2">Cell inner membrane</location>
        <topology evidence="2">Multi-pass membrane protein</topology>
    </subcellularLocation>
</comment>
<evidence type="ECO:0000256" key="5">
    <source>
        <dbReference type="ARBA" id="ARBA00022519"/>
    </source>
</evidence>
<dbReference type="InterPro" id="IPR003594">
    <property type="entry name" value="HATPase_dom"/>
</dbReference>
<feature type="transmembrane region" description="Helical" evidence="17">
    <location>
        <begin position="267"/>
        <end position="293"/>
    </location>
</feature>
<dbReference type="InterPro" id="IPR003661">
    <property type="entry name" value="HisK_dim/P_dom"/>
</dbReference>
<dbReference type="PANTHER" id="PTHR43065:SF46">
    <property type="entry name" value="C4-DICARBOXYLATE TRANSPORT SENSOR PROTEIN DCTB"/>
    <property type="match status" value="1"/>
</dbReference>
<evidence type="ECO:0000256" key="12">
    <source>
        <dbReference type="ARBA" id="ARBA00022989"/>
    </source>
</evidence>
<keyword evidence="10 19" id="KW-0418">Kinase</keyword>
<name>A0A371X7M4_9HYPH</name>
<keyword evidence="4" id="KW-1003">Cell membrane</keyword>
<dbReference type="InterPro" id="IPR004358">
    <property type="entry name" value="Sig_transdc_His_kin-like_C"/>
</dbReference>
<dbReference type="InterPro" id="IPR017055">
    <property type="entry name" value="Sig_transdc_His_kinase_DctB"/>
</dbReference>
<comment type="function">
    <text evidence="15">Member of the two-component regulatory system DctB/DctD involved in the transport of C4-dicarboxylates. DctB functions as a membrane-associated protein kinase that phosphorylates DctD in response to environmental signals.</text>
</comment>
<dbReference type="PRINTS" id="PR00344">
    <property type="entry name" value="BCTRLSENSOR"/>
</dbReference>
<dbReference type="InterPro" id="IPR036097">
    <property type="entry name" value="HisK_dim/P_sf"/>
</dbReference>
<evidence type="ECO:0000256" key="8">
    <source>
        <dbReference type="ARBA" id="ARBA00022692"/>
    </source>
</evidence>
<feature type="domain" description="Histidine kinase" evidence="18">
    <location>
        <begin position="367"/>
        <end position="582"/>
    </location>
</feature>
<evidence type="ECO:0000256" key="3">
    <source>
        <dbReference type="ARBA" id="ARBA00012438"/>
    </source>
</evidence>
<evidence type="ECO:0000256" key="16">
    <source>
        <dbReference type="ARBA" id="ARBA00073143"/>
    </source>
</evidence>
<dbReference type="GO" id="GO:0005524">
    <property type="term" value="F:ATP binding"/>
    <property type="evidence" value="ECO:0007669"/>
    <property type="project" value="UniProtKB-KW"/>
</dbReference>
<dbReference type="CDD" id="cd00075">
    <property type="entry name" value="HATPase"/>
    <property type="match status" value="1"/>
</dbReference>
<gene>
    <name evidence="19" type="ORF">DYI37_05095</name>
</gene>
<keyword evidence="9" id="KW-0547">Nucleotide-binding</keyword>
<evidence type="ECO:0000256" key="10">
    <source>
        <dbReference type="ARBA" id="ARBA00022777"/>
    </source>
</evidence>
<keyword evidence="7" id="KW-0808">Transferase</keyword>
<evidence type="ECO:0000256" key="6">
    <source>
        <dbReference type="ARBA" id="ARBA00022553"/>
    </source>
</evidence>